<dbReference type="InterPro" id="IPR050471">
    <property type="entry name" value="AB_hydrolase"/>
</dbReference>
<dbReference type="PANTHER" id="PTHR43433">
    <property type="entry name" value="HYDROLASE, ALPHA/BETA FOLD FAMILY PROTEIN"/>
    <property type="match status" value="1"/>
</dbReference>
<dbReference type="Proteomes" id="UP000026249">
    <property type="component" value="Unassembled WGS sequence"/>
</dbReference>
<dbReference type="EMBL" id="JFKE01000002">
    <property type="protein sequence ID" value="KAJ56307.1"/>
    <property type="molecule type" value="Genomic_DNA"/>
</dbReference>
<keyword evidence="5" id="KW-1185">Reference proteome</keyword>
<protein>
    <recommendedName>
        <fullName evidence="3">AB hydrolase-1 domain-containing protein</fullName>
    </recommendedName>
</protein>
<dbReference type="RefSeq" id="WP_051587891.1">
    <property type="nucleotide sequence ID" value="NZ_JFKE01000002.1"/>
</dbReference>
<dbReference type="InterPro" id="IPR029058">
    <property type="entry name" value="AB_hydrolase_fold"/>
</dbReference>
<dbReference type="GO" id="GO:0008233">
    <property type="term" value="F:peptidase activity"/>
    <property type="evidence" value="ECO:0007669"/>
    <property type="project" value="InterPro"/>
</dbReference>
<sequence length="270" mass="29187">MPVDLHDVPCGDITIRLGLAGSGPPLLFLGGTGWDLRLTPTPLQSPLTKHFTVALFDQRGQGQSDKPPGPYSMQGYAQDALAVVDHLGWRAPAVVGYSFGGMVAQEYAIRFPDRLSKLVLAATAPGGAGGSSFPVHELLGLPKYERARQGFLASDSRFKALEQDDPQRAADMIRKRAQTQTQFIDEPGAFTGLRAQLAARKLHNCYDRMDQITVPTLILAGESDLQAPMSAQHKMLTKLPRAVLKTVAGAHGFLFESSDGYDAITKFLKA</sequence>
<evidence type="ECO:0000256" key="1">
    <source>
        <dbReference type="ARBA" id="ARBA00010088"/>
    </source>
</evidence>
<dbReference type="Pfam" id="PF00561">
    <property type="entry name" value="Abhydrolase_1"/>
    <property type="match status" value="1"/>
</dbReference>
<dbReference type="InterPro" id="IPR002410">
    <property type="entry name" value="Peptidase_S33"/>
</dbReference>
<evidence type="ECO:0000313" key="4">
    <source>
        <dbReference type="EMBL" id="KAJ56307.1"/>
    </source>
</evidence>
<evidence type="ECO:0000259" key="3">
    <source>
        <dbReference type="Pfam" id="PF00561"/>
    </source>
</evidence>
<dbReference type="GO" id="GO:0006508">
    <property type="term" value="P:proteolysis"/>
    <property type="evidence" value="ECO:0007669"/>
    <property type="project" value="InterPro"/>
</dbReference>
<evidence type="ECO:0000256" key="2">
    <source>
        <dbReference type="ARBA" id="ARBA00022801"/>
    </source>
</evidence>
<keyword evidence="2" id="KW-0378">Hydrolase</keyword>
<dbReference type="AlphaFoldDB" id="A0A037ZL94"/>
<comment type="caution">
    <text evidence="4">The sequence shown here is derived from an EMBL/GenBank/DDBJ whole genome shotgun (WGS) entry which is preliminary data.</text>
</comment>
<dbReference type="PRINTS" id="PR00111">
    <property type="entry name" value="ABHYDROLASE"/>
</dbReference>
<comment type="similarity">
    <text evidence="1">Belongs to the peptidase S33 family.</text>
</comment>
<proteinExistence type="inferred from homology"/>
<accession>A0A037ZL94</accession>
<organism evidence="4 5">
    <name type="scientific">Actibacterium mucosum KCTC 23349</name>
    <dbReference type="NCBI Taxonomy" id="1454373"/>
    <lineage>
        <taxon>Bacteria</taxon>
        <taxon>Pseudomonadati</taxon>
        <taxon>Pseudomonadota</taxon>
        <taxon>Alphaproteobacteria</taxon>
        <taxon>Rhodobacterales</taxon>
        <taxon>Roseobacteraceae</taxon>
        <taxon>Actibacterium</taxon>
    </lineage>
</organism>
<gene>
    <name evidence="4" type="ORF">ACMU_05005</name>
</gene>
<dbReference type="PRINTS" id="PR00793">
    <property type="entry name" value="PROAMNOPTASE"/>
</dbReference>
<dbReference type="Gene3D" id="3.40.50.1820">
    <property type="entry name" value="alpha/beta hydrolase"/>
    <property type="match status" value="1"/>
</dbReference>
<reference evidence="4 5" key="1">
    <citation type="submission" date="2014-03" db="EMBL/GenBank/DDBJ databases">
        <title>Draft Genome Sequence of Actibacterium mucosum KCTC 23349, a Marine Alphaproteobacterium with Complex Ionic Requirements Isolated from Mediterranean Seawater at Malvarrosa Beach, Valencia, Spain.</title>
        <authorList>
            <person name="Arahal D.R."/>
            <person name="Shao Z."/>
            <person name="Lai Q."/>
            <person name="Pujalte M.J."/>
        </authorList>
    </citation>
    <scope>NUCLEOTIDE SEQUENCE [LARGE SCALE GENOMIC DNA]</scope>
    <source>
        <strain evidence="4 5">KCTC 23349</strain>
    </source>
</reference>
<dbReference type="SUPFAM" id="SSF53474">
    <property type="entry name" value="alpha/beta-Hydrolases"/>
    <property type="match status" value="1"/>
</dbReference>
<feature type="domain" description="AB hydrolase-1" evidence="3">
    <location>
        <begin position="24"/>
        <end position="256"/>
    </location>
</feature>
<dbReference type="OrthoDB" id="3210164at2"/>
<dbReference type="InterPro" id="IPR000073">
    <property type="entry name" value="AB_hydrolase_1"/>
</dbReference>
<dbReference type="PANTHER" id="PTHR43433:SF10">
    <property type="entry name" value="AB HYDROLASE-1 DOMAIN-CONTAINING PROTEIN"/>
    <property type="match status" value="1"/>
</dbReference>
<evidence type="ECO:0000313" key="5">
    <source>
        <dbReference type="Proteomes" id="UP000026249"/>
    </source>
</evidence>
<name>A0A037ZL94_9RHOB</name>
<dbReference type="STRING" id="1454373.ACMU_05005"/>